<accession>A0A7K0DCT8</accession>
<dbReference type="Proteomes" id="UP000438448">
    <property type="component" value="Unassembled WGS sequence"/>
</dbReference>
<reference evidence="7 8" key="1">
    <citation type="submission" date="2019-10" db="EMBL/GenBank/DDBJ databases">
        <title>Nocardia macrotermitis sp. nov. and Nocardia aurantia sp. nov., isolated from the gut of fungus growing-termite Macrotermes natalensis.</title>
        <authorList>
            <person name="Benndorf R."/>
            <person name="Schwitalla J."/>
            <person name="Martin K."/>
            <person name="De Beer W."/>
            <person name="Kaster A.-K."/>
            <person name="Vollmers J."/>
            <person name="Poulsen M."/>
            <person name="Beemelmanns C."/>
        </authorList>
    </citation>
    <scope>NUCLEOTIDE SEQUENCE [LARGE SCALE GENOMIC DNA]</scope>
    <source>
        <strain evidence="7 8">RB20</strain>
    </source>
</reference>
<dbReference type="AlphaFoldDB" id="A0A7K0DCT8"/>
<comment type="similarity">
    <text evidence="1">Belongs to the cytochrome P450 family.</text>
</comment>
<sequence>MIHPLTYAGSDRIALYSNEFAARPHECYREMRQRYGSLVPVELSPGVPATLVIGYRTAVRVLHDPAHFPVDPRSWEKGIPDECPVKPMLAWRPNAIRSAGEEHRRYREANVAALSAVDLHGLHAVVERIAVPLIARFCGVGAADLIADYARPLAFQVVNAMLGCSPEIGQRVATGVVTLFEGSDAAAGNAMLVAALHELVTGKRTDPGDDVTTRLVRHPAGFDDQEVIEQLVTLYAAGVEPVHNLIANTLLLILTNERFAGNLLGGSLSTRDALDEVLFLDPPIANFCMTYPRQPVLLDDIWLPAHQPVIISIAACNTDPTISGGDHTGNRSHLAWGAGPHACPARQPAYLIAQDGVDQLLDALPEIELSVSPDELPWRPGPFHRALGTLPVVFDPARPFADWHPV</sequence>
<evidence type="ECO:0000256" key="6">
    <source>
        <dbReference type="ARBA" id="ARBA00023033"/>
    </source>
</evidence>
<keyword evidence="5" id="KW-0408">Iron</keyword>
<proteinExistence type="inferred from homology"/>
<evidence type="ECO:0000256" key="4">
    <source>
        <dbReference type="ARBA" id="ARBA00023002"/>
    </source>
</evidence>
<dbReference type="EMBL" id="WEGK01000020">
    <property type="protein sequence ID" value="MQY23537.1"/>
    <property type="molecule type" value="Genomic_DNA"/>
</dbReference>
<keyword evidence="2" id="KW-0349">Heme</keyword>
<dbReference type="EC" id="1.14.-.-" evidence="7"/>
<keyword evidence="3" id="KW-0479">Metal-binding</keyword>
<dbReference type="GO" id="GO:0004497">
    <property type="term" value="F:monooxygenase activity"/>
    <property type="evidence" value="ECO:0007669"/>
    <property type="project" value="UniProtKB-KW"/>
</dbReference>
<protein>
    <submittedName>
        <fullName evidence="7">Cytochrome P450 107B1</fullName>
        <ecNumber evidence="7">1.14.-.-</ecNumber>
    </submittedName>
</protein>
<dbReference type="SUPFAM" id="SSF48264">
    <property type="entry name" value="Cytochrome P450"/>
    <property type="match status" value="1"/>
</dbReference>
<evidence type="ECO:0000256" key="3">
    <source>
        <dbReference type="ARBA" id="ARBA00022723"/>
    </source>
</evidence>
<keyword evidence="8" id="KW-1185">Reference proteome</keyword>
<evidence type="ECO:0000256" key="1">
    <source>
        <dbReference type="ARBA" id="ARBA00010617"/>
    </source>
</evidence>
<dbReference type="GO" id="GO:0016705">
    <property type="term" value="F:oxidoreductase activity, acting on paired donors, with incorporation or reduction of molecular oxygen"/>
    <property type="evidence" value="ECO:0007669"/>
    <property type="project" value="InterPro"/>
</dbReference>
<comment type="caution">
    <text evidence="7">The sequence shown here is derived from an EMBL/GenBank/DDBJ whole genome shotgun (WGS) entry which is preliminary data.</text>
</comment>
<dbReference type="CDD" id="cd20623">
    <property type="entry name" value="CYP_unk"/>
    <property type="match status" value="1"/>
</dbReference>
<dbReference type="Gene3D" id="1.10.630.10">
    <property type="entry name" value="Cytochrome P450"/>
    <property type="match status" value="1"/>
</dbReference>
<evidence type="ECO:0000256" key="2">
    <source>
        <dbReference type="ARBA" id="ARBA00022617"/>
    </source>
</evidence>
<keyword evidence="6" id="KW-0503">Monooxygenase</keyword>
<dbReference type="PANTHER" id="PTHR46696:SF1">
    <property type="entry name" value="CYTOCHROME P450 YJIB-RELATED"/>
    <property type="match status" value="1"/>
</dbReference>
<dbReference type="GO" id="GO:0020037">
    <property type="term" value="F:heme binding"/>
    <property type="evidence" value="ECO:0007669"/>
    <property type="project" value="InterPro"/>
</dbReference>
<dbReference type="InterPro" id="IPR002397">
    <property type="entry name" value="Cyt_P450_B"/>
</dbReference>
<organism evidence="7 8">
    <name type="scientific">Nocardia macrotermitis</name>
    <dbReference type="NCBI Taxonomy" id="2585198"/>
    <lineage>
        <taxon>Bacteria</taxon>
        <taxon>Bacillati</taxon>
        <taxon>Actinomycetota</taxon>
        <taxon>Actinomycetes</taxon>
        <taxon>Mycobacteriales</taxon>
        <taxon>Nocardiaceae</taxon>
        <taxon>Nocardia</taxon>
    </lineage>
</organism>
<keyword evidence="4 7" id="KW-0560">Oxidoreductase</keyword>
<dbReference type="PANTHER" id="PTHR46696">
    <property type="entry name" value="P450, PUTATIVE (EUROFUNG)-RELATED"/>
    <property type="match status" value="1"/>
</dbReference>
<evidence type="ECO:0000256" key="5">
    <source>
        <dbReference type="ARBA" id="ARBA00023004"/>
    </source>
</evidence>
<gene>
    <name evidence="7" type="ORF">NRB20_66670</name>
</gene>
<dbReference type="GO" id="GO:0005506">
    <property type="term" value="F:iron ion binding"/>
    <property type="evidence" value="ECO:0007669"/>
    <property type="project" value="InterPro"/>
</dbReference>
<dbReference type="PRINTS" id="PR00359">
    <property type="entry name" value="BP450"/>
</dbReference>
<name>A0A7K0DCT8_9NOCA</name>
<evidence type="ECO:0000313" key="7">
    <source>
        <dbReference type="EMBL" id="MQY23537.1"/>
    </source>
</evidence>
<evidence type="ECO:0000313" key="8">
    <source>
        <dbReference type="Proteomes" id="UP000438448"/>
    </source>
</evidence>
<dbReference type="InterPro" id="IPR036396">
    <property type="entry name" value="Cyt_P450_sf"/>
</dbReference>